<keyword evidence="1" id="KW-0732">Signal</keyword>
<accession>A0AAD8V8S8</accession>
<comment type="caution">
    <text evidence="2">The sequence shown here is derived from an EMBL/GenBank/DDBJ whole genome shotgun (WGS) entry which is preliminary data.</text>
</comment>
<proteinExistence type="predicted"/>
<organism evidence="2 3">
    <name type="scientific">Colletotrichum navitas</name>
    <dbReference type="NCBI Taxonomy" id="681940"/>
    <lineage>
        <taxon>Eukaryota</taxon>
        <taxon>Fungi</taxon>
        <taxon>Dikarya</taxon>
        <taxon>Ascomycota</taxon>
        <taxon>Pezizomycotina</taxon>
        <taxon>Sordariomycetes</taxon>
        <taxon>Hypocreomycetidae</taxon>
        <taxon>Glomerellales</taxon>
        <taxon>Glomerellaceae</taxon>
        <taxon>Colletotrichum</taxon>
        <taxon>Colletotrichum graminicola species complex</taxon>
    </lineage>
</organism>
<evidence type="ECO:0000313" key="3">
    <source>
        <dbReference type="Proteomes" id="UP001230504"/>
    </source>
</evidence>
<dbReference type="EMBL" id="JAHLJV010000011">
    <property type="protein sequence ID" value="KAK1596613.1"/>
    <property type="molecule type" value="Genomic_DNA"/>
</dbReference>
<reference evidence="2" key="1">
    <citation type="submission" date="2021-06" db="EMBL/GenBank/DDBJ databases">
        <title>Comparative genomics, transcriptomics and evolutionary studies reveal genomic signatures of adaptation to plant cell wall in hemibiotrophic fungi.</title>
        <authorList>
            <consortium name="DOE Joint Genome Institute"/>
            <person name="Baroncelli R."/>
            <person name="Diaz J.F."/>
            <person name="Benocci T."/>
            <person name="Peng M."/>
            <person name="Battaglia E."/>
            <person name="Haridas S."/>
            <person name="Andreopoulos W."/>
            <person name="Labutti K."/>
            <person name="Pangilinan J."/>
            <person name="Floch G.L."/>
            <person name="Makela M.R."/>
            <person name="Henrissat B."/>
            <person name="Grigoriev I.V."/>
            <person name="Crouch J.A."/>
            <person name="De Vries R.P."/>
            <person name="Sukno S.A."/>
            <person name="Thon M.R."/>
        </authorList>
    </citation>
    <scope>NUCLEOTIDE SEQUENCE</scope>
    <source>
        <strain evidence="2">CBS 125086</strain>
    </source>
</reference>
<name>A0AAD8V8S8_9PEZI</name>
<protein>
    <recommendedName>
        <fullName evidence="4">Secreted protein</fullName>
    </recommendedName>
</protein>
<dbReference type="GeneID" id="85437571"/>
<dbReference type="Proteomes" id="UP001230504">
    <property type="component" value="Unassembled WGS sequence"/>
</dbReference>
<feature type="chain" id="PRO_5042108191" description="Secreted protein" evidence="1">
    <location>
        <begin position="22"/>
        <end position="89"/>
    </location>
</feature>
<evidence type="ECO:0000313" key="2">
    <source>
        <dbReference type="EMBL" id="KAK1596613.1"/>
    </source>
</evidence>
<gene>
    <name evidence="2" type="ORF">LY79DRAFT_49369</name>
</gene>
<sequence length="89" mass="10485">MAGRCWVAWLYACTIHSMTFGAGIQKNIRNETLIPNICEPFDARDTLLGKQSLRKYSPKSPHGFLQRWILYECRYQPFPMMRPRTYIVT</sequence>
<dbReference type="RefSeq" id="XP_060417466.1">
    <property type="nucleotide sequence ID" value="XM_060553331.1"/>
</dbReference>
<evidence type="ECO:0008006" key="4">
    <source>
        <dbReference type="Google" id="ProtNLM"/>
    </source>
</evidence>
<dbReference type="AlphaFoldDB" id="A0AAD8V8S8"/>
<feature type="signal peptide" evidence="1">
    <location>
        <begin position="1"/>
        <end position="21"/>
    </location>
</feature>
<keyword evidence="3" id="KW-1185">Reference proteome</keyword>
<evidence type="ECO:0000256" key="1">
    <source>
        <dbReference type="SAM" id="SignalP"/>
    </source>
</evidence>